<evidence type="ECO:0000313" key="1">
    <source>
        <dbReference type="EMBL" id="KAF2007393.1"/>
    </source>
</evidence>
<dbReference type="AlphaFoldDB" id="A0A6A5X3A1"/>
<proteinExistence type="predicted"/>
<sequence>MSSPHKSLRDCYSLLQVLEQEFHGGTIPLIAQLYYDAFQISIAHRDQAQASIFAERAYKARVICEGEDSPKTQRIKSLALKPANHSSFRVYSRKWQTTRNSIPEGLDTAQFNNWLFRQES</sequence>
<protein>
    <submittedName>
        <fullName evidence="1">Uncharacterized protein</fullName>
    </submittedName>
</protein>
<dbReference type="PANTHER" id="PTHR47332:SF4">
    <property type="entry name" value="SET DOMAIN-CONTAINING PROTEIN 5"/>
    <property type="match status" value="1"/>
</dbReference>
<gene>
    <name evidence="1" type="ORF">P154DRAFT_118721</name>
</gene>
<organism evidence="1 2">
    <name type="scientific">Amniculicola lignicola CBS 123094</name>
    <dbReference type="NCBI Taxonomy" id="1392246"/>
    <lineage>
        <taxon>Eukaryota</taxon>
        <taxon>Fungi</taxon>
        <taxon>Dikarya</taxon>
        <taxon>Ascomycota</taxon>
        <taxon>Pezizomycotina</taxon>
        <taxon>Dothideomycetes</taxon>
        <taxon>Pleosporomycetidae</taxon>
        <taxon>Pleosporales</taxon>
        <taxon>Amniculicolaceae</taxon>
        <taxon>Amniculicola</taxon>
    </lineage>
</organism>
<accession>A0A6A5X3A1</accession>
<evidence type="ECO:0000313" key="2">
    <source>
        <dbReference type="Proteomes" id="UP000799779"/>
    </source>
</evidence>
<reference evidence="1" key="1">
    <citation type="journal article" date="2020" name="Stud. Mycol.">
        <title>101 Dothideomycetes genomes: a test case for predicting lifestyles and emergence of pathogens.</title>
        <authorList>
            <person name="Haridas S."/>
            <person name="Albert R."/>
            <person name="Binder M."/>
            <person name="Bloem J."/>
            <person name="Labutti K."/>
            <person name="Salamov A."/>
            <person name="Andreopoulos B."/>
            <person name="Baker S."/>
            <person name="Barry K."/>
            <person name="Bills G."/>
            <person name="Bluhm B."/>
            <person name="Cannon C."/>
            <person name="Castanera R."/>
            <person name="Culley D."/>
            <person name="Daum C."/>
            <person name="Ezra D."/>
            <person name="Gonzalez J."/>
            <person name="Henrissat B."/>
            <person name="Kuo A."/>
            <person name="Liang C."/>
            <person name="Lipzen A."/>
            <person name="Lutzoni F."/>
            <person name="Magnuson J."/>
            <person name="Mondo S."/>
            <person name="Nolan M."/>
            <person name="Ohm R."/>
            <person name="Pangilinan J."/>
            <person name="Park H.-J."/>
            <person name="Ramirez L."/>
            <person name="Alfaro M."/>
            <person name="Sun H."/>
            <person name="Tritt A."/>
            <person name="Yoshinaga Y."/>
            <person name="Zwiers L.-H."/>
            <person name="Turgeon B."/>
            <person name="Goodwin S."/>
            <person name="Spatafora J."/>
            <person name="Crous P."/>
            <person name="Grigoriev I."/>
        </authorList>
    </citation>
    <scope>NUCLEOTIDE SEQUENCE</scope>
    <source>
        <strain evidence="1">CBS 123094</strain>
    </source>
</reference>
<dbReference type="Proteomes" id="UP000799779">
    <property type="component" value="Unassembled WGS sequence"/>
</dbReference>
<keyword evidence="2" id="KW-1185">Reference proteome</keyword>
<name>A0A6A5X3A1_9PLEO</name>
<dbReference type="OrthoDB" id="265717at2759"/>
<dbReference type="EMBL" id="ML977557">
    <property type="protein sequence ID" value="KAF2007393.1"/>
    <property type="molecule type" value="Genomic_DNA"/>
</dbReference>
<dbReference type="PANTHER" id="PTHR47332">
    <property type="entry name" value="SET DOMAIN-CONTAINING PROTEIN 5"/>
    <property type="match status" value="1"/>
</dbReference>
<dbReference type="InterPro" id="IPR053185">
    <property type="entry name" value="SET_domain_protein"/>
</dbReference>